<dbReference type="PANTHER" id="PTHR47123:SF25">
    <property type="entry name" value="F-BOX PROTEIN"/>
    <property type="match status" value="1"/>
</dbReference>
<evidence type="ECO:0000313" key="2">
    <source>
        <dbReference type="Proteomes" id="UP000694864"/>
    </source>
</evidence>
<dbReference type="RefSeq" id="XP_010415121.1">
    <property type="nucleotide sequence ID" value="XM_010416819.2"/>
</dbReference>
<evidence type="ECO:0000259" key="1">
    <source>
        <dbReference type="Pfam" id="PF03478"/>
    </source>
</evidence>
<sequence>MADCDWSTSPEELLRLIAVRSFSLVELNRFRSICSSWRSSASGAETKHQFPSRPPLRHLSFVTTKEKKRVSNTYHLMFLSRAAFFRVTLSSSSSKQGWLIKSDEDINSKKFRLLDPFSRFALPHSRETLDLLEFTVSEIGEAYAALSKRKGITDRDFKKVVLVKANGWNQQLLGISRERFIKSWDGEFWIRLEEMSDHKFSDIIVHRGLTYALDFEGAVWWIDSRLRIYGYGPLFEETITNGCCIEKSFVECCGELYIVERLFEESSRKRKADSLDSSGKGLKTVGFKVYKMDEELAKWVEVKSLGDNAFVMATDTNFSVLANEFYGCLHNSVYFVDNEESEMKVFKLDNGNGCIETMSEFSESCFQMFVPSFL</sequence>
<protein>
    <submittedName>
        <fullName evidence="3">Probable F-box protein At1g65740</fullName>
    </submittedName>
</protein>
<dbReference type="InterPro" id="IPR005174">
    <property type="entry name" value="KIB1-4_b-propeller"/>
</dbReference>
<dbReference type="InterPro" id="IPR051304">
    <property type="entry name" value="SCF_F-box_domain"/>
</dbReference>
<keyword evidence="2" id="KW-1185">Reference proteome</keyword>
<name>A0ABM0SRK9_CAMSA</name>
<proteinExistence type="predicted"/>
<feature type="domain" description="KIB1-4 beta-propeller" evidence="1">
    <location>
        <begin position="92"/>
        <end position="346"/>
    </location>
</feature>
<dbReference type="GeneID" id="104701172"/>
<organism evidence="2 3">
    <name type="scientific">Camelina sativa</name>
    <name type="common">False flax</name>
    <name type="synonym">Myagrum sativum</name>
    <dbReference type="NCBI Taxonomy" id="90675"/>
    <lineage>
        <taxon>Eukaryota</taxon>
        <taxon>Viridiplantae</taxon>
        <taxon>Streptophyta</taxon>
        <taxon>Embryophyta</taxon>
        <taxon>Tracheophyta</taxon>
        <taxon>Spermatophyta</taxon>
        <taxon>Magnoliopsida</taxon>
        <taxon>eudicotyledons</taxon>
        <taxon>Gunneridae</taxon>
        <taxon>Pentapetalae</taxon>
        <taxon>rosids</taxon>
        <taxon>malvids</taxon>
        <taxon>Brassicales</taxon>
        <taxon>Brassicaceae</taxon>
        <taxon>Camelineae</taxon>
        <taxon>Camelina</taxon>
    </lineage>
</organism>
<accession>A0ABM0SRK9</accession>
<evidence type="ECO:0000313" key="3">
    <source>
        <dbReference type="RefSeq" id="XP_010415121.1"/>
    </source>
</evidence>
<dbReference type="PANTHER" id="PTHR47123">
    <property type="entry name" value="F-BOX PROTEIN SKIP23"/>
    <property type="match status" value="1"/>
</dbReference>
<dbReference type="Proteomes" id="UP000694864">
    <property type="component" value="Chromosome 7"/>
</dbReference>
<reference evidence="2" key="1">
    <citation type="journal article" date="2014" name="Nat. Commun.">
        <title>The emerging biofuel crop Camelina sativa retains a highly undifferentiated hexaploid genome structure.</title>
        <authorList>
            <person name="Kagale S."/>
            <person name="Koh C."/>
            <person name="Nixon J."/>
            <person name="Bollina V."/>
            <person name="Clarke W.E."/>
            <person name="Tuteja R."/>
            <person name="Spillane C."/>
            <person name="Robinson S.J."/>
            <person name="Links M.G."/>
            <person name="Clarke C."/>
            <person name="Higgins E.E."/>
            <person name="Huebert T."/>
            <person name="Sharpe A.G."/>
            <person name="Parkin I.A."/>
        </authorList>
    </citation>
    <scope>NUCLEOTIDE SEQUENCE [LARGE SCALE GENOMIC DNA]</scope>
    <source>
        <strain evidence="2">cv. DH55</strain>
    </source>
</reference>
<reference evidence="3" key="2">
    <citation type="submission" date="2025-08" db="UniProtKB">
        <authorList>
            <consortium name="RefSeq"/>
        </authorList>
    </citation>
    <scope>IDENTIFICATION</scope>
    <source>
        <tissue evidence="3">Leaf</tissue>
    </source>
</reference>
<dbReference type="Pfam" id="PF03478">
    <property type="entry name" value="Beta-prop_KIB1-4"/>
    <property type="match status" value="1"/>
</dbReference>
<gene>
    <name evidence="3" type="primary">LOC104701172</name>
</gene>